<dbReference type="OrthoDB" id="8021500at2"/>
<feature type="transmembrane region" description="Helical" evidence="1">
    <location>
        <begin position="105"/>
        <end position="126"/>
    </location>
</feature>
<accession>A0A512BW69</accession>
<keyword evidence="1" id="KW-0472">Membrane</keyword>
<comment type="caution">
    <text evidence="2">The sequence shown here is derived from an EMBL/GenBank/DDBJ whole genome shotgun (WGS) entry which is preliminary data.</text>
</comment>
<feature type="transmembrane region" description="Helical" evidence="1">
    <location>
        <begin position="79"/>
        <end position="99"/>
    </location>
</feature>
<evidence type="ECO:0000256" key="1">
    <source>
        <dbReference type="SAM" id="Phobius"/>
    </source>
</evidence>
<keyword evidence="3" id="KW-1185">Reference proteome</keyword>
<keyword evidence="1" id="KW-1133">Transmembrane helix</keyword>
<dbReference type="EMBL" id="BJYU01000058">
    <property type="protein sequence ID" value="GEO16200.1"/>
    <property type="molecule type" value="Genomic_DNA"/>
</dbReference>
<proteinExistence type="predicted"/>
<feature type="transmembrane region" description="Helical" evidence="1">
    <location>
        <begin position="55"/>
        <end position="74"/>
    </location>
</feature>
<evidence type="ECO:0000313" key="3">
    <source>
        <dbReference type="Proteomes" id="UP000321085"/>
    </source>
</evidence>
<evidence type="ECO:0000313" key="2">
    <source>
        <dbReference type="EMBL" id="GEO16200.1"/>
    </source>
</evidence>
<dbReference type="AlphaFoldDB" id="A0A512BW69"/>
<reference evidence="2 3" key="1">
    <citation type="submission" date="2019-07" db="EMBL/GenBank/DDBJ databases">
        <title>Whole genome shotgun sequence of Microvirga aerophila NBRC 106136.</title>
        <authorList>
            <person name="Hosoyama A."/>
            <person name="Uohara A."/>
            <person name="Ohji S."/>
            <person name="Ichikawa N."/>
        </authorList>
    </citation>
    <scope>NUCLEOTIDE SEQUENCE [LARGE SCALE GENOMIC DNA]</scope>
    <source>
        <strain evidence="2 3">NBRC 106136</strain>
    </source>
</reference>
<organism evidence="2 3">
    <name type="scientific">Microvirga aerophila</name>
    <dbReference type="NCBI Taxonomy" id="670291"/>
    <lineage>
        <taxon>Bacteria</taxon>
        <taxon>Pseudomonadati</taxon>
        <taxon>Pseudomonadota</taxon>
        <taxon>Alphaproteobacteria</taxon>
        <taxon>Hyphomicrobiales</taxon>
        <taxon>Methylobacteriaceae</taxon>
        <taxon>Microvirga</taxon>
    </lineage>
</organism>
<keyword evidence="1" id="KW-0812">Transmembrane</keyword>
<gene>
    <name evidence="2" type="ORF">MAE02_38960</name>
</gene>
<protein>
    <submittedName>
        <fullName evidence="2">Uncharacterized protein</fullName>
    </submittedName>
</protein>
<dbReference type="Proteomes" id="UP000321085">
    <property type="component" value="Unassembled WGS sequence"/>
</dbReference>
<name>A0A512BW69_9HYPH</name>
<sequence length="137" mass="14798">MKRQLQATLAACAAAPYLTALFMLIIDLLRCSEPEVENALDFLIVLPIGTFRLPYFGLPLLCVGGLLAFSLHVLKCEAWWPPVVSGAVLGSYFGGWVLSEIFVKFPGLIVTGGLAGAACGWIYWWIGVHEESAGTLP</sequence>
<dbReference type="RefSeq" id="WP_114186045.1">
    <property type="nucleotide sequence ID" value="NZ_BJYU01000058.1"/>
</dbReference>